<proteinExistence type="predicted"/>
<gene>
    <name evidence="1" type="ORF">DERP_002631</name>
</gene>
<comment type="caution">
    <text evidence="1">The sequence shown here is derived from an EMBL/GenBank/DDBJ whole genome shotgun (WGS) entry which is preliminary data.</text>
</comment>
<organism evidence="1 2">
    <name type="scientific">Dermatophagoides pteronyssinus</name>
    <name type="common">European house dust mite</name>
    <dbReference type="NCBI Taxonomy" id="6956"/>
    <lineage>
        <taxon>Eukaryota</taxon>
        <taxon>Metazoa</taxon>
        <taxon>Ecdysozoa</taxon>
        <taxon>Arthropoda</taxon>
        <taxon>Chelicerata</taxon>
        <taxon>Arachnida</taxon>
        <taxon>Acari</taxon>
        <taxon>Acariformes</taxon>
        <taxon>Sarcoptiformes</taxon>
        <taxon>Astigmata</taxon>
        <taxon>Psoroptidia</taxon>
        <taxon>Analgoidea</taxon>
        <taxon>Pyroglyphidae</taxon>
        <taxon>Dermatophagoidinae</taxon>
        <taxon>Dermatophagoides</taxon>
    </lineage>
</organism>
<protein>
    <submittedName>
        <fullName evidence="1">Uncharacterized protein</fullName>
    </submittedName>
</protein>
<name>A0ABQ8JIB5_DERPT</name>
<evidence type="ECO:0000313" key="1">
    <source>
        <dbReference type="EMBL" id="KAH9422334.1"/>
    </source>
</evidence>
<reference evidence="1 2" key="2">
    <citation type="journal article" date="2022" name="Mol. Biol. Evol.">
        <title>Comparative Genomics Reveals Insights into the Divergent Evolution of Astigmatic Mites and Household Pest Adaptations.</title>
        <authorList>
            <person name="Xiong Q."/>
            <person name="Wan A.T."/>
            <person name="Liu X."/>
            <person name="Fung C.S."/>
            <person name="Xiao X."/>
            <person name="Malainual N."/>
            <person name="Hou J."/>
            <person name="Wang L."/>
            <person name="Wang M."/>
            <person name="Yang K.Y."/>
            <person name="Cui Y."/>
            <person name="Leung E.L."/>
            <person name="Nong W."/>
            <person name="Shin S.K."/>
            <person name="Au S.W."/>
            <person name="Jeong K.Y."/>
            <person name="Chew F.T."/>
            <person name="Hui J.H."/>
            <person name="Leung T.F."/>
            <person name="Tungtrongchitr A."/>
            <person name="Zhong N."/>
            <person name="Liu Z."/>
            <person name="Tsui S.K."/>
        </authorList>
    </citation>
    <scope>NUCLEOTIDE SEQUENCE [LARGE SCALE GENOMIC DNA]</scope>
    <source>
        <strain evidence="1">Derp</strain>
    </source>
</reference>
<reference evidence="1 2" key="1">
    <citation type="journal article" date="2018" name="J. Allergy Clin. Immunol.">
        <title>High-quality assembly of Dermatophagoides pteronyssinus genome and transcriptome reveals a wide range of novel allergens.</title>
        <authorList>
            <person name="Liu X.Y."/>
            <person name="Yang K.Y."/>
            <person name="Wang M.Q."/>
            <person name="Kwok J.S."/>
            <person name="Zeng X."/>
            <person name="Yang Z."/>
            <person name="Xiao X.J."/>
            <person name="Lau C.P."/>
            <person name="Li Y."/>
            <person name="Huang Z.M."/>
            <person name="Ba J.G."/>
            <person name="Yim A.K."/>
            <person name="Ouyang C.Y."/>
            <person name="Ngai S.M."/>
            <person name="Chan T.F."/>
            <person name="Leung E.L."/>
            <person name="Liu L."/>
            <person name="Liu Z.G."/>
            <person name="Tsui S.K."/>
        </authorList>
    </citation>
    <scope>NUCLEOTIDE SEQUENCE [LARGE SCALE GENOMIC DNA]</scope>
    <source>
        <strain evidence="1">Derp</strain>
    </source>
</reference>
<keyword evidence="2" id="KW-1185">Reference proteome</keyword>
<dbReference type="Proteomes" id="UP000887458">
    <property type="component" value="Unassembled WGS sequence"/>
</dbReference>
<evidence type="ECO:0000313" key="2">
    <source>
        <dbReference type="Proteomes" id="UP000887458"/>
    </source>
</evidence>
<sequence>MFVMNKVQLTVNHVYQIKIFAIFQRYNELGEQSLVICFVISDSIRNIGYKNVRFLSSKISAIRSLLRSGSGTICIRLIFDSQYNQQHIFFNDDKNIESSTICSDFILFNSLLVSSRSCSDLPIFIRIIDKRHSSKFDVAPFPQHYFEGHLFGEESTVEKKIKSKNQSNRHFPSSKLTLFFLKSITSNNINLILFIRSKY</sequence>
<dbReference type="EMBL" id="NJHN03000037">
    <property type="protein sequence ID" value="KAH9422334.1"/>
    <property type="molecule type" value="Genomic_DNA"/>
</dbReference>
<accession>A0ABQ8JIB5</accession>